<comment type="caution">
    <text evidence="6">The sequence shown here is derived from an EMBL/GenBank/DDBJ whole genome shotgun (WGS) entry which is preliminary data.</text>
</comment>
<dbReference type="Pfam" id="PF18788">
    <property type="entry name" value="DarA_N"/>
    <property type="match status" value="1"/>
</dbReference>
<dbReference type="InterPro" id="IPR041047">
    <property type="entry name" value="LPD1"/>
</dbReference>
<evidence type="ECO:0000313" key="7">
    <source>
        <dbReference type="Proteomes" id="UP001495910"/>
    </source>
</evidence>
<feature type="coiled-coil region" evidence="1">
    <location>
        <begin position="368"/>
        <end position="395"/>
    </location>
</feature>
<evidence type="ECO:0000259" key="4">
    <source>
        <dbReference type="Pfam" id="PF18796"/>
    </source>
</evidence>
<feature type="region of interest" description="Disordered" evidence="2">
    <location>
        <begin position="570"/>
        <end position="622"/>
    </location>
</feature>
<evidence type="ECO:0000313" key="6">
    <source>
        <dbReference type="EMBL" id="MEM4990707.1"/>
    </source>
</evidence>
<feature type="domain" description="Inorganic pyrophosphatase" evidence="5">
    <location>
        <begin position="26"/>
        <end position="160"/>
    </location>
</feature>
<protein>
    <submittedName>
        <fullName evidence="6">LPD1 domain-containing protein</fullName>
    </submittedName>
</protein>
<feature type="coiled-coil region" evidence="1">
    <location>
        <begin position="740"/>
        <end position="780"/>
    </location>
</feature>
<evidence type="ECO:0000256" key="1">
    <source>
        <dbReference type="SAM" id="Coils"/>
    </source>
</evidence>
<evidence type="ECO:0000259" key="3">
    <source>
        <dbReference type="Pfam" id="PF18788"/>
    </source>
</evidence>
<evidence type="ECO:0000256" key="2">
    <source>
        <dbReference type="SAM" id="MobiDB-lite"/>
    </source>
</evidence>
<feature type="domain" description="Defence against restriction A N-terminal" evidence="3">
    <location>
        <begin position="230"/>
        <end position="351"/>
    </location>
</feature>
<dbReference type="Pfam" id="PF18796">
    <property type="entry name" value="LPD1"/>
    <property type="match status" value="1"/>
</dbReference>
<dbReference type="Pfam" id="PF18823">
    <property type="entry name" value="InPase"/>
    <property type="match status" value="1"/>
</dbReference>
<dbReference type="InterPro" id="IPR041595">
    <property type="entry name" value="Inorganic_Pase"/>
</dbReference>
<organism evidence="6 7">
    <name type="scientific">Collimonas rhizosphaerae</name>
    <dbReference type="NCBI Taxonomy" id="3126357"/>
    <lineage>
        <taxon>Bacteria</taxon>
        <taxon>Pseudomonadati</taxon>
        <taxon>Pseudomonadota</taxon>
        <taxon>Betaproteobacteria</taxon>
        <taxon>Burkholderiales</taxon>
        <taxon>Oxalobacteraceae</taxon>
        <taxon>Collimonas</taxon>
    </lineage>
</organism>
<dbReference type="RefSeq" id="WP_342831726.1">
    <property type="nucleotide sequence ID" value="NZ_JBANDC010000030.1"/>
</dbReference>
<sequence length="1309" mass="143943">MDEFTRIEADAHRGAMGHNNLSEPTQAQKLAGNYKVGRTTFHGIAIAIEQPRGSFRCGVDVAGRPWQNRMSAHYGYLVGTTGNDGDALDVFIGYFPESRAAFVINQVDQLTGAFDEHKIMLGFPDAQAASCAYLESYHRGWQGLGDIVPISIPQLTWWVKHGNHTQPINAVSLPILGYDNMKKIMWDGESPIGKTYDGLLYDIRRYDDDGLLYDPLSVTDILDDTEGVYTFDALVTPFSKLERKMQVLQSVMERTGGTVKPVTMQITEPFKQRGTANVAVVYELSDGQTLSIFFHNPDVTPQKIAPTDDLISWKWMLNKKDVTIVAAPERGVDLNVREVANRLMRLAERNSATFQRANAKRSARMQAIETLKTAITEKKATLARLQRELEVRRLEKESTPGVPDSISTAPAAPIVDPAAAPATEPAPESAPEPIVAVATPSEPVADPVSVETGDVAPEEIVAPQAIETPEGSNPISEGEMPPAAADLIYVTPAVVTVDPVAEASPAVVEPTAVMDPVMDPVDEPTSAPESQPEAEPPIVAETVPAPTEFSQEIGTEAVAVEVSTPKELAAPAIPESPSEMTADDLPPQFVDDMPPDGEVSESDDDELSNDPNSPNYRYGDTGYIADSRKEKAASVIAIARKSGLRLRASDVDWNAIEQNPRQAADLITKSNLFGKTDWTALQESGMPPEVGFLINKVFASIGSCPSKDGALSRKDYAFGLETIRDRLEDQTTVVDVLAVLAEIKDELSGTQLNLDETEQIEIIRSEVATLRSEVKELDDSSNELYRAAQQARADFYTIERGIDSRKRRNWTIDPKAERAMIDAKTTSDDLWARFATVREEVNPKLDVMRNRLGELSKQERLITMLATVRNQLQSPVTRAWLTFGDRFLKLLHYRSFRGGSDSFAGHVTNAKTGKIVDWSWADKDRPVRVKGATRKEINFQMKVADTYVRKGGRSVSVNSTQALKDALGFRDVQSGNWVLKDPNSAKFHVEQTAAAMSDLADMLGIDQELLGFRGRLGMAFGARGSGGKNAARAHYEPVHRVINLTKMGGGGSLGHEYFHALDNVMHELVNAQSSSKKNEFVTANPDLLPEGDLRDAVKALKRAIMDGDQRAPEVIKFTDKDISTAKYNIDAPRNRIARAIKDAGNATTGVLAIDAFLAPSLTGNSRIAKQRSQWRKLAAAYYASEGETMATLAVGKSVSSFAFEAATLDKGQLGSYWSQLEELSARGFQAWIEDRMAQQERQNDYLSAFADNKYHYDPLLDIQYKPFPEGEERIKINAAFDNLFEVIRKNQVFQKANANEVLLDSIFNA</sequence>
<accession>A0ABU9Q3B7</accession>
<feature type="domain" description="Large polyvalent protein-associated" evidence="4">
    <location>
        <begin position="1208"/>
        <end position="1290"/>
    </location>
</feature>
<evidence type="ECO:0000259" key="5">
    <source>
        <dbReference type="Pfam" id="PF18823"/>
    </source>
</evidence>
<feature type="compositionally biased region" description="Acidic residues" evidence="2">
    <location>
        <begin position="593"/>
        <end position="608"/>
    </location>
</feature>
<dbReference type="EMBL" id="JBANDC010000030">
    <property type="protein sequence ID" value="MEM4990707.1"/>
    <property type="molecule type" value="Genomic_DNA"/>
</dbReference>
<name>A0ABU9Q3B7_9BURK</name>
<reference evidence="6 7" key="1">
    <citation type="submission" date="2024-02" db="EMBL/GenBank/DDBJ databases">
        <title>Draft genome sequence of Collimonas sp. strain H4R21, an effective mineral-weathering bacterial strain isolated from the beech rhizosphere.</title>
        <authorList>
            <person name="Morin E."/>
            <person name="Uroz S."/>
            <person name="Leveau J.H.J."/>
            <person name="Kumar R."/>
            <person name="Rey M.W."/>
            <person name="Pham J."/>
        </authorList>
    </citation>
    <scope>NUCLEOTIDE SEQUENCE [LARGE SCALE GENOMIC DNA]</scope>
    <source>
        <strain evidence="6 7">H4R21</strain>
    </source>
</reference>
<keyword evidence="7" id="KW-1185">Reference proteome</keyword>
<proteinExistence type="predicted"/>
<dbReference type="Proteomes" id="UP001495910">
    <property type="component" value="Unassembled WGS sequence"/>
</dbReference>
<dbReference type="InterPro" id="IPR041140">
    <property type="entry name" value="DarA_N"/>
</dbReference>
<keyword evidence="1" id="KW-0175">Coiled coil</keyword>
<gene>
    <name evidence="6" type="ORF">V8G57_25190</name>
</gene>